<evidence type="ECO:0000313" key="8">
    <source>
        <dbReference type="EMBL" id="KOO35326.1"/>
    </source>
</evidence>
<evidence type="ECO:0000256" key="1">
    <source>
        <dbReference type="ARBA" id="ARBA00022630"/>
    </source>
</evidence>
<evidence type="ECO:0000259" key="7">
    <source>
        <dbReference type="Pfam" id="PF01494"/>
    </source>
</evidence>
<dbReference type="SUPFAM" id="SSF51905">
    <property type="entry name" value="FAD/NAD(P)-binding domain"/>
    <property type="match status" value="1"/>
</dbReference>
<evidence type="ECO:0000256" key="5">
    <source>
        <dbReference type="SAM" id="MobiDB-lite"/>
    </source>
</evidence>
<gene>
    <name evidence="8" type="ORF">Ctob_009109</name>
</gene>
<evidence type="ECO:0000313" key="9">
    <source>
        <dbReference type="Proteomes" id="UP000037460"/>
    </source>
</evidence>
<keyword evidence="6" id="KW-0732">Signal</keyword>
<dbReference type="EMBL" id="JWZX01000911">
    <property type="protein sequence ID" value="KOO35326.1"/>
    <property type="molecule type" value="Genomic_DNA"/>
</dbReference>
<dbReference type="AlphaFoldDB" id="A0A0M0K8Z1"/>
<comment type="caution">
    <text evidence="8">The sequence shown here is derived from an EMBL/GenBank/DDBJ whole genome shotgun (WGS) entry which is preliminary data.</text>
</comment>
<proteinExistence type="predicted"/>
<keyword evidence="1" id="KW-0285">Flavoprotein</keyword>
<feature type="region of interest" description="Disordered" evidence="5">
    <location>
        <begin position="29"/>
        <end position="57"/>
    </location>
</feature>
<dbReference type="GO" id="GO:0004497">
    <property type="term" value="F:monooxygenase activity"/>
    <property type="evidence" value="ECO:0007669"/>
    <property type="project" value="UniProtKB-KW"/>
</dbReference>
<feature type="chain" id="PRO_5005602483" description="FAD-binding domain-containing protein" evidence="6">
    <location>
        <begin position="29"/>
        <end position="388"/>
    </location>
</feature>
<accession>A0A0M0K8Z1</accession>
<reference evidence="9" key="1">
    <citation type="journal article" date="2015" name="PLoS Genet.">
        <title>Genome Sequence and Transcriptome Analyses of Chrysochromulina tobin: Metabolic Tools for Enhanced Algal Fitness in the Prominent Order Prymnesiales (Haptophyceae).</title>
        <authorList>
            <person name="Hovde B.T."/>
            <person name="Deodato C.R."/>
            <person name="Hunsperger H.M."/>
            <person name="Ryken S.A."/>
            <person name="Yost W."/>
            <person name="Jha R.K."/>
            <person name="Patterson J."/>
            <person name="Monnat R.J. Jr."/>
            <person name="Barlow S.B."/>
            <person name="Starkenburg S.R."/>
            <person name="Cattolico R.A."/>
        </authorList>
    </citation>
    <scope>NUCLEOTIDE SEQUENCE</scope>
    <source>
        <strain evidence="9">CCMP291</strain>
    </source>
</reference>
<keyword evidence="4" id="KW-0503">Monooxygenase</keyword>
<dbReference type="InterPro" id="IPR036188">
    <property type="entry name" value="FAD/NAD-bd_sf"/>
</dbReference>
<feature type="domain" description="FAD-binding" evidence="7">
    <location>
        <begin position="263"/>
        <end position="297"/>
    </location>
</feature>
<evidence type="ECO:0000256" key="6">
    <source>
        <dbReference type="SAM" id="SignalP"/>
    </source>
</evidence>
<name>A0A0M0K8Z1_9EUKA</name>
<dbReference type="PANTHER" id="PTHR46972:SF1">
    <property type="entry name" value="FAD DEPENDENT OXIDOREDUCTASE DOMAIN-CONTAINING PROTEIN"/>
    <property type="match status" value="1"/>
</dbReference>
<dbReference type="GO" id="GO:0071949">
    <property type="term" value="F:FAD binding"/>
    <property type="evidence" value="ECO:0007669"/>
    <property type="project" value="InterPro"/>
</dbReference>
<sequence>MTSDCLPHCMQVIVILGIAATAALRAQAEEMTPSTAPSTAPSTTPSTTPSTAPSTSHVTSHVTSLFDAHTVVEWVDGANRMYAMPFERAGVASDASVDTTSDTTSDMASATMWQFSFPMAEEAARELSSRGGGALLAEARQRCSAWCSPAVHALLAATRANDVTGYPIYDRLSPYERAVSSAAAAAPVPPEGAPYRAPPAYLGAPYRAPTPGGALPASAASVASLPTAMQGPAPPMLASAATLNGDGAISRDEMQSGLASCTTLIGDAAHPMAPFKGQGANQALLDAAELASVLLDARLGDVAAAANEAAAIRCEGVDMRMHPLKRRARSRQALSSALRQFEYSAGCRAARKVVASREVTTLLHSPAARAVATASVTRAAAARGDTRG</sequence>
<evidence type="ECO:0000256" key="4">
    <source>
        <dbReference type="ARBA" id="ARBA00023033"/>
    </source>
</evidence>
<dbReference type="OrthoDB" id="655030at2759"/>
<dbReference type="InterPro" id="IPR002938">
    <property type="entry name" value="FAD-bd"/>
</dbReference>
<keyword evidence="2" id="KW-0274">FAD</keyword>
<feature type="signal peptide" evidence="6">
    <location>
        <begin position="1"/>
        <end position="28"/>
    </location>
</feature>
<evidence type="ECO:0000256" key="3">
    <source>
        <dbReference type="ARBA" id="ARBA00023002"/>
    </source>
</evidence>
<evidence type="ECO:0000256" key="2">
    <source>
        <dbReference type="ARBA" id="ARBA00022827"/>
    </source>
</evidence>
<dbReference type="PANTHER" id="PTHR46972">
    <property type="entry name" value="MONOOXYGENASE ASQM-RELATED"/>
    <property type="match status" value="1"/>
</dbReference>
<dbReference type="Proteomes" id="UP000037460">
    <property type="component" value="Unassembled WGS sequence"/>
</dbReference>
<keyword evidence="9" id="KW-1185">Reference proteome</keyword>
<dbReference type="Gene3D" id="3.50.50.60">
    <property type="entry name" value="FAD/NAD(P)-binding domain"/>
    <property type="match status" value="1"/>
</dbReference>
<dbReference type="Gene3D" id="3.30.9.30">
    <property type="match status" value="1"/>
</dbReference>
<dbReference type="Pfam" id="PF01494">
    <property type="entry name" value="FAD_binding_3"/>
    <property type="match status" value="1"/>
</dbReference>
<protein>
    <recommendedName>
        <fullName evidence="7">FAD-binding domain-containing protein</fullName>
    </recommendedName>
</protein>
<organism evidence="8 9">
    <name type="scientific">Chrysochromulina tobinii</name>
    <dbReference type="NCBI Taxonomy" id="1460289"/>
    <lineage>
        <taxon>Eukaryota</taxon>
        <taxon>Haptista</taxon>
        <taxon>Haptophyta</taxon>
        <taxon>Prymnesiophyceae</taxon>
        <taxon>Prymnesiales</taxon>
        <taxon>Chrysochromulinaceae</taxon>
        <taxon>Chrysochromulina</taxon>
    </lineage>
</organism>
<keyword evidence="3" id="KW-0560">Oxidoreductase</keyword>